<dbReference type="NCBIfam" id="TIGR02595">
    <property type="entry name" value="PEP_CTERM"/>
    <property type="match status" value="1"/>
</dbReference>
<feature type="domain" description="Ice-binding protein C-terminal" evidence="1">
    <location>
        <begin position="563"/>
        <end position="584"/>
    </location>
</feature>
<dbReference type="InterPro" id="IPR011050">
    <property type="entry name" value="Pectin_lyase_fold/virulence"/>
</dbReference>
<name>A0A0F9FGF3_9ZZZZ</name>
<dbReference type="AlphaFoldDB" id="A0A0F9FGF3"/>
<proteinExistence type="predicted"/>
<dbReference type="InterPro" id="IPR013424">
    <property type="entry name" value="Ice-binding_C"/>
</dbReference>
<evidence type="ECO:0000259" key="1">
    <source>
        <dbReference type="Pfam" id="PF07589"/>
    </source>
</evidence>
<dbReference type="Pfam" id="PF07589">
    <property type="entry name" value="PEP-CTERM"/>
    <property type="match status" value="1"/>
</dbReference>
<dbReference type="SUPFAM" id="SSF51126">
    <property type="entry name" value="Pectin lyase-like"/>
    <property type="match status" value="1"/>
</dbReference>
<sequence length="587" mass="63647">MRDVRIWVVVICAAVCIAVEARAADSIVYTVTQLRNAMNGADPGDRIYVAPGNYSSRLWVQDVHGEPGNMIQVLALDPDNRPVFTSNAASCITIYNSSYILMDGIIAYGGGTPTQGSNNIEFPYGHHMILKNSYSYDIDHNGNTDGVKFAHSDNILMYNTKIESWAEGGSAIDQMISSNSLMMRNTITFPDMSPDVAANGTQPKGESFENGYYKNTFIDGSSRALQFGGSGGALHWEAWDMVAMGNVIDGGEASVAYVSSTTSVFDYNTIVDPEIWIMRILREGGDQQTAYNTFRRNLIEYGTLNRIQNIGPNTRPETFDYANNYWYRWTNPGGSIPTLPGGETNPAGGTDPQLDAEYRPLYGPARAYGAHAPAMEAAWEPYTDWFAWAWAKALEYEPDAVAGGEYRVAPGLTVRLDAAASTAGSGSYGDHTITSWTWDIDGDGVFDDASGETVELSFDDLAAMGLSPGTHQVGLRISSDTEYDPIVDWDLADLTILAVLITGDVNLDAKVNVTDLGALAANWQANGPEIGWGHGDFTADHIVNITDLGAMASNWQVGVEIISVPEPASAALLALGALVMIRRRTRR</sequence>
<gene>
    <name evidence="2" type="ORF">LCGC14_1955490</name>
</gene>
<comment type="caution">
    <text evidence="2">The sequence shown here is derived from an EMBL/GenBank/DDBJ whole genome shotgun (WGS) entry which is preliminary data.</text>
</comment>
<protein>
    <recommendedName>
        <fullName evidence="1">Ice-binding protein C-terminal domain-containing protein</fullName>
    </recommendedName>
</protein>
<reference evidence="2" key="1">
    <citation type="journal article" date="2015" name="Nature">
        <title>Complex archaea that bridge the gap between prokaryotes and eukaryotes.</title>
        <authorList>
            <person name="Spang A."/>
            <person name="Saw J.H."/>
            <person name="Jorgensen S.L."/>
            <person name="Zaremba-Niedzwiedzka K."/>
            <person name="Martijn J."/>
            <person name="Lind A.E."/>
            <person name="van Eijk R."/>
            <person name="Schleper C."/>
            <person name="Guy L."/>
            <person name="Ettema T.J."/>
        </authorList>
    </citation>
    <scope>NUCLEOTIDE SEQUENCE</scope>
</reference>
<dbReference type="EMBL" id="LAZR01021427">
    <property type="protein sequence ID" value="KKL85363.1"/>
    <property type="molecule type" value="Genomic_DNA"/>
</dbReference>
<dbReference type="Gene3D" id="2.160.20.10">
    <property type="entry name" value="Single-stranded right-handed beta-helix, Pectin lyase-like"/>
    <property type="match status" value="1"/>
</dbReference>
<dbReference type="InterPro" id="IPR013783">
    <property type="entry name" value="Ig-like_fold"/>
</dbReference>
<dbReference type="GO" id="GO:0000272">
    <property type="term" value="P:polysaccharide catabolic process"/>
    <property type="evidence" value="ECO:0007669"/>
    <property type="project" value="InterPro"/>
</dbReference>
<dbReference type="InterPro" id="IPR036439">
    <property type="entry name" value="Dockerin_dom_sf"/>
</dbReference>
<dbReference type="Gene3D" id="1.10.1330.10">
    <property type="entry name" value="Dockerin domain"/>
    <property type="match status" value="1"/>
</dbReference>
<dbReference type="InterPro" id="IPR012334">
    <property type="entry name" value="Pectin_lyas_fold"/>
</dbReference>
<organism evidence="2">
    <name type="scientific">marine sediment metagenome</name>
    <dbReference type="NCBI Taxonomy" id="412755"/>
    <lineage>
        <taxon>unclassified sequences</taxon>
        <taxon>metagenomes</taxon>
        <taxon>ecological metagenomes</taxon>
    </lineage>
</organism>
<evidence type="ECO:0000313" key="2">
    <source>
        <dbReference type="EMBL" id="KKL85363.1"/>
    </source>
</evidence>
<dbReference type="SUPFAM" id="SSF63446">
    <property type="entry name" value="Type I dockerin domain"/>
    <property type="match status" value="1"/>
</dbReference>
<accession>A0A0F9FGF3</accession>
<dbReference type="Gene3D" id="2.60.40.10">
    <property type="entry name" value="Immunoglobulins"/>
    <property type="match status" value="1"/>
</dbReference>